<reference evidence="3 4" key="1">
    <citation type="journal article" date="2023" name="Microb. Genom.">
        <title>Mesoterricola silvestris gen. nov., sp. nov., Mesoterricola sediminis sp. nov., Geothrix oryzae sp. nov., Geothrix edaphica sp. nov., Geothrix rubra sp. nov., and Geothrix limicola sp. nov., six novel members of Acidobacteriota isolated from soils.</title>
        <authorList>
            <person name="Weisberg A.J."/>
            <person name="Pearce E."/>
            <person name="Kramer C.G."/>
            <person name="Chang J.H."/>
            <person name="Clarke C.R."/>
        </authorList>
    </citation>
    <scope>NUCLEOTIDE SEQUENCE [LARGE SCALE GENOMIC DNA]</scope>
    <source>
        <strain evidence="3 4">ID09-01A</strain>
    </source>
</reference>
<dbReference type="Gene3D" id="3.90.70.10">
    <property type="entry name" value="Cysteine proteinases"/>
    <property type="match status" value="1"/>
</dbReference>
<dbReference type="InterPro" id="IPR038765">
    <property type="entry name" value="Papain-like_cys_pep_sf"/>
</dbReference>
<organism evidence="3 4">
    <name type="scientific">Streptomyces europaeiscabiei</name>
    <dbReference type="NCBI Taxonomy" id="146819"/>
    <lineage>
        <taxon>Bacteria</taxon>
        <taxon>Bacillati</taxon>
        <taxon>Actinomycetota</taxon>
        <taxon>Actinomycetes</taxon>
        <taxon>Kitasatosporales</taxon>
        <taxon>Streptomycetaceae</taxon>
        <taxon>Streptomyces</taxon>
    </lineage>
</organism>
<keyword evidence="4" id="KW-1185">Reference proteome</keyword>
<evidence type="ECO:0000259" key="2">
    <source>
        <dbReference type="Pfam" id="PF13529"/>
    </source>
</evidence>
<evidence type="ECO:0000313" key="3">
    <source>
        <dbReference type="EMBL" id="MDX3705156.1"/>
    </source>
</evidence>
<gene>
    <name evidence="3" type="ORF">PV662_36535</name>
</gene>
<evidence type="ECO:0000256" key="1">
    <source>
        <dbReference type="SAM" id="SignalP"/>
    </source>
</evidence>
<proteinExistence type="predicted"/>
<feature type="chain" id="PRO_5046196825" evidence="1">
    <location>
        <begin position="21"/>
        <end position="178"/>
    </location>
</feature>
<dbReference type="RefSeq" id="WP_319063428.1">
    <property type="nucleotide sequence ID" value="NZ_JARAYT010000010.1"/>
</dbReference>
<dbReference type="InterPro" id="IPR039564">
    <property type="entry name" value="Peptidase_C39-like"/>
</dbReference>
<evidence type="ECO:0000313" key="4">
    <source>
        <dbReference type="Proteomes" id="UP001271274"/>
    </source>
</evidence>
<feature type="signal peptide" evidence="1">
    <location>
        <begin position="1"/>
        <end position="20"/>
    </location>
</feature>
<dbReference type="Proteomes" id="UP001271274">
    <property type="component" value="Unassembled WGS sequence"/>
</dbReference>
<dbReference type="EMBL" id="JARAYU010000018">
    <property type="protein sequence ID" value="MDX3705156.1"/>
    <property type="molecule type" value="Genomic_DNA"/>
</dbReference>
<sequence>MGIASALAFSFCAQVTPAYAASDSVSFTRQAQQNGSYCGPAAVRAALSVTDSTPPSQATLAGELGTTSSVGTPYSTIAGVLNRRQSRNDYLTSTVTSGATIMANAKLSITRHSSVAILSVNTSGLPWSNGGTGHYIVIYGYNDSTGNLSVWDPNNGNHTLSASQAYRASSAHNSKMIW</sequence>
<name>A0ABU4NRA9_9ACTN</name>
<protein>
    <submittedName>
        <fullName evidence="3">C39 family peptidase</fullName>
    </submittedName>
</protein>
<dbReference type="Pfam" id="PF13529">
    <property type="entry name" value="Peptidase_C39_2"/>
    <property type="match status" value="1"/>
</dbReference>
<feature type="domain" description="Peptidase C39-like" evidence="2">
    <location>
        <begin position="25"/>
        <end position="154"/>
    </location>
</feature>
<comment type="caution">
    <text evidence="3">The sequence shown here is derived from an EMBL/GenBank/DDBJ whole genome shotgun (WGS) entry which is preliminary data.</text>
</comment>
<dbReference type="SUPFAM" id="SSF54001">
    <property type="entry name" value="Cysteine proteinases"/>
    <property type="match status" value="1"/>
</dbReference>
<accession>A0ABU4NRA9</accession>
<keyword evidence="1" id="KW-0732">Signal</keyword>